<reference evidence="1" key="1">
    <citation type="journal article" date="2021" name="Mol. Plant Pathol.">
        <title>A 20-kb lineage-specific genomic region tames virulence in pathogenic amphidiploid Verticillium longisporum.</title>
        <authorList>
            <person name="Harting R."/>
            <person name="Starke J."/>
            <person name="Kusch H."/>
            <person name="Poggeler S."/>
            <person name="Maurus I."/>
            <person name="Schluter R."/>
            <person name="Landesfeind M."/>
            <person name="Bulla I."/>
            <person name="Nowrousian M."/>
            <person name="de Jonge R."/>
            <person name="Stahlhut G."/>
            <person name="Hoff K.J."/>
            <person name="Asshauer K.P."/>
            <person name="Thurmer A."/>
            <person name="Stanke M."/>
            <person name="Daniel R."/>
            <person name="Morgenstern B."/>
            <person name="Thomma B.P.H.J."/>
            <person name="Kronstad J.W."/>
            <person name="Braus-Stromeyer S.A."/>
            <person name="Braus G.H."/>
        </authorList>
    </citation>
    <scope>NUCLEOTIDE SEQUENCE</scope>
    <source>
        <strain evidence="1">Vl32</strain>
    </source>
</reference>
<name>A0A8I2Z399_VERLO</name>
<gene>
    <name evidence="1" type="ORF">HYQ45_018097</name>
</gene>
<evidence type="ECO:0000313" key="2">
    <source>
        <dbReference type="Proteomes" id="UP000689129"/>
    </source>
</evidence>
<dbReference type="OrthoDB" id="4161727at2759"/>
<organism evidence="1 2">
    <name type="scientific">Verticillium longisporum</name>
    <name type="common">Verticillium dahliae var. longisporum</name>
    <dbReference type="NCBI Taxonomy" id="100787"/>
    <lineage>
        <taxon>Eukaryota</taxon>
        <taxon>Fungi</taxon>
        <taxon>Dikarya</taxon>
        <taxon>Ascomycota</taxon>
        <taxon>Pezizomycotina</taxon>
        <taxon>Sordariomycetes</taxon>
        <taxon>Hypocreomycetidae</taxon>
        <taxon>Glomerellales</taxon>
        <taxon>Plectosphaerellaceae</taxon>
        <taxon>Verticillium</taxon>
    </lineage>
</organism>
<evidence type="ECO:0000313" key="1">
    <source>
        <dbReference type="EMBL" id="KAG7108479.1"/>
    </source>
</evidence>
<dbReference type="Proteomes" id="UP000689129">
    <property type="component" value="Unassembled WGS sequence"/>
</dbReference>
<accession>A0A8I2Z399</accession>
<dbReference type="AlphaFoldDB" id="A0A8I2Z399"/>
<sequence length="121" mass="13929">MTLKTVIVLFWRVRTINLIGGHASIGHAKALGGQRSQESRSMSIDVTPFPTNLRKKEGLHKLDRLEKWRKVYKMIFDVEDNHIPDPRMGVGDKRGVRVLAAVFRSREYTHELGRPAWIQPN</sequence>
<comment type="caution">
    <text evidence="1">The sequence shown here is derived from an EMBL/GenBank/DDBJ whole genome shotgun (WGS) entry which is preliminary data.</text>
</comment>
<proteinExistence type="predicted"/>
<dbReference type="EMBL" id="JAEMWZ010000675">
    <property type="protein sequence ID" value="KAG7108479.1"/>
    <property type="molecule type" value="Genomic_DNA"/>
</dbReference>
<protein>
    <submittedName>
        <fullName evidence="1">Uncharacterized protein</fullName>
    </submittedName>
</protein>